<gene>
    <name evidence="3" type="ORF">GCM10025862_30590</name>
</gene>
<accession>A0ABQ6HTN5</accession>
<evidence type="ECO:0000313" key="3">
    <source>
        <dbReference type="EMBL" id="GMA21038.1"/>
    </source>
</evidence>
<evidence type="ECO:0000259" key="2">
    <source>
        <dbReference type="Pfam" id="PF14230"/>
    </source>
</evidence>
<proteinExistence type="predicted"/>
<feature type="domain" description="DUF4333" evidence="2">
    <location>
        <begin position="29"/>
        <end position="102"/>
    </location>
</feature>
<feature type="region of interest" description="Disordered" evidence="1">
    <location>
        <begin position="106"/>
        <end position="125"/>
    </location>
</feature>
<evidence type="ECO:0000313" key="4">
    <source>
        <dbReference type="Proteomes" id="UP001157109"/>
    </source>
</evidence>
<comment type="caution">
    <text evidence="3">The sequence shown here is derived from an EMBL/GenBank/DDBJ whole genome shotgun (WGS) entry which is preliminary data.</text>
</comment>
<reference evidence="4" key="1">
    <citation type="journal article" date="2019" name="Int. J. Syst. Evol. Microbiol.">
        <title>The Global Catalogue of Microorganisms (GCM) 10K type strain sequencing project: providing services to taxonomists for standard genome sequencing and annotation.</title>
        <authorList>
            <consortium name="The Broad Institute Genomics Platform"/>
            <consortium name="The Broad Institute Genome Sequencing Center for Infectious Disease"/>
            <person name="Wu L."/>
            <person name="Ma J."/>
        </authorList>
    </citation>
    <scope>NUCLEOTIDE SEQUENCE [LARGE SCALE GENOMIC DNA]</scope>
    <source>
        <strain evidence="4">NBRC 105830</strain>
    </source>
</reference>
<name>A0ABQ6HTN5_9MICO</name>
<dbReference type="Proteomes" id="UP001157109">
    <property type="component" value="Unassembled WGS sequence"/>
</dbReference>
<dbReference type="Pfam" id="PF14230">
    <property type="entry name" value="DUF4333"/>
    <property type="match status" value="1"/>
</dbReference>
<evidence type="ECO:0000256" key="1">
    <source>
        <dbReference type="SAM" id="MobiDB-lite"/>
    </source>
</evidence>
<feature type="compositionally biased region" description="Low complexity" evidence="1">
    <location>
        <begin position="115"/>
        <end position="125"/>
    </location>
</feature>
<dbReference type="EMBL" id="BSUJ01000001">
    <property type="protein sequence ID" value="GMA21038.1"/>
    <property type="molecule type" value="Genomic_DNA"/>
</dbReference>
<dbReference type="InterPro" id="IPR025637">
    <property type="entry name" value="DUF4333"/>
</dbReference>
<protein>
    <recommendedName>
        <fullName evidence="2">DUF4333 domain-containing protein</fullName>
    </recommendedName>
</protein>
<sequence length="125" mass="12858">MATVVPVIELRLPARPALLTATVAALGLALAGCGGGAQPAATIPQKTVQSKVRQLMKAKTGKDYSVTCPGDLTVRAGETMRCYQSDRKGNTLGLTVGIKNADAADPTLTVKADPRTTPKATPKAT</sequence>
<keyword evidence="4" id="KW-1185">Reference proteome</keyword>
<organism evidence="3 4">
    <name type="scientific">Arsenicicoccus piscis</name>
    <dbReference type="NCBI Taxonomy" id="673954"/>
    <lineage>
        <taxon>Bacteria</taxon>
        <taxon>Bacillati</taxon>
        <taxon>Actinomycetota</taxon>
        <taxon>Actinomycetes</taxon>
        <taxon>Micrococcales</taxon>
        <taxon>Intrasporangiaceae</taxon>
        <taxon>Arsenicicoccus</taxon>
    </lineage>
</organism>